<sequence length="617" mass="67531">MSTINEYNPYREVNERPGIGSHLDDRIHWRDDRLPGACLHVAGGAVLTAAPLGRTLVIAHLSSTLHRHVGPDYYWAGRVFARRKVARGVSRQRGGSADIISTRYLDVNAPRRKSLCTFEWLQLHREERLCSRQESIGQATDVVPRPPNTVILPHSRVCCGWSGHDDLERTTVAIWPPADPDNNKPYQCVLIHGSSSNPQANPEQILTTNNLSDATFTDDATAIMVPPQMPDVGLFSVGYQATTLGIKSICTSVTSQCINMNDLGPDTFLITNCSSSVNFNISSGCNPYQAPTNQIIGGALDPDGLPLACEVNNNSHSDSRFGAVVVSQAYYANISSSGEEFVGDTGFFLHGNGSAYNVLTCELKSLSVTYQYFNGSLSDSTPSTLEQGQHISDGSWAGLEYVPNAIDGAGLFSGSDTEAFAERLSLVTLATTAYLIILAPVLERQFTQTFTGSRFSFAPFLLLVAVLVVTVLAVHEVRKAVPGDVVYARSWLIDPATVISHVYGPEDTKVKPTSSIKELFGFETADDRLSVAVHNGSIGSPIIRRSPGFVCELQNIWKGSRPLRTLFNMVHFSNLFEWNDKMKKSGGKKYTSYLELPSESPDTIKIHSPTRKFIRPQ</sequence>
<accession>A0AAD7ILA6</accession>
<evidence type="ECO:0000313" key="2">
    <source>
        <dbReference type="EMBL" id="KAJ7744767.1"/>
    </source>
</evidence>
<keyword evidence="1" id="KW-0472">Membrane</keyword>
<feature type="transmembrane region" description="Helical" evidence="1">
    <location>
        <begin position="424"/>
        <end position="443"/>
    </location>
</feature>
<comment type="caution">
    <text evidence="2">The sequence shown here is derived from an EMBL/GenBank/DDBJ whole genome shotgun (WGS) entry which is preliminary data.</text>
</comment>
<name>A0AAD7ILA6_9AGAR</name>
<dbReference type="Proteomes" id="UP001215280">
    <property type="component" value="Unassembled WGS sequence"/>
</dbReference>
<keyword evidence="3" id="KW-1185">Reference proteome</keyword>
<feature type="transmembrane region" description="Helical" evidence="1">
    <location>
        <begin position="455"/>
        <end position="474"/>
    </location>
</feature>
<organism evidence="2 3">
    <name type="scientific">Mycena maculata</name>
    <dbReference type="NCBI Taxonomy" id="230809"/>
    <lineage>
        <taxon>Eukaryota</taxon>
        <taxon>Fungi</taxon>
        <taxon>Dikarya</taxon>
        <taxon>Basidiomycota</taxon>
        <taxon>Agaricomycotina</taxon>
        <taxon>Agaricomycetes</taxon>
        <taxon>Agaricomycetidae</taxon>
        <taxon>Agaricales</taxon>
        <taxon>Marasmiineae</taxon>
        <taxon>Mycenaceae</taxon>
        <taxon>Mycena</taxon>
    </lineage>
</organism>
<keyword evidence="1" id="KW-1133">Transmembrane helix</keyword>
<dbReference type="AlphaFoldDB" id="A0AAD7ILA6"/>
<keyword evidence="1" id="KW-0812">Transmembrane</keyword>
<evidence type="ECO:0000256" key="1">
    <source>
        <dbReference type="SAM" id="Phobius"/>
    </source>
</evidence>
<reference evidence="2" key="1">
    <citation type="submission" date="2023-03" db="EMBL/GenBank/DDBJ databases">
        <title>Massive genome expansion in bonnet fungi (Mycena s.s.) driven by repeated elements and novel gene families across ecological guilds.</title>
        <authorList>
            <consortium name="Lawrence Berkeley National Laboratory"/>
            <person name="Harder C.B."/>
            <person name="Miyauchi S."/>
            <person name="Viragh M."/>
            <person name="Kuo A."/>
            <person name="Thoen E."/>
            <person name="Andreopoulos B."/>
            <person name="Lu D."/>
            <person name="Skrede I."/>
            <person name="Drula E."/>
            <person name="Henrissat B."/>
            <person name="Morin E."/>
            <person name="Kohler A."/>
            <person name="Barry K."/>
            <person name="LaButti K."/>
            <person name="Morin E."/>
            <person name="Salamov A."/>
            <person name="Lipzen A."/>
            <person name="Mereny Z."/>
            <person name="Hegedus B."/>
            <person name="Baldrian P."/>
            <person name="Stursova M."/>
            <person name="Weitz H."/>
            <person name="Taylor A."/>
            <person name="Grigoriev I.V."/>
            <person name="Nagy L.G."/>
            <person name="Martin F."/>
            <person name="Kauserud H."/>
        </authorList>
    </citation>
    <scope>NUCLEOTIDE SEQUENCE</scope>
    <source>
        <strain evidence="2">CBHHK188m</strain>
    </source>
</reference>
<dbReference type="EMBL" id="JARJLG010000106">
    <property type="protein sequence ID" value="KAJ7744767.1"/>
    <property type="molecule type" value="Genomic_DNA"/>
</dbReference>
<evidence type="ECO:0000313" key="3">
    <source>
        <dbReference type="Proteomes" id="UP001215280"/>
    </source>
</evidence>
<proteinExistence type="predicted"/>
<protein>
    <submittedName>
        <fullName evidence="2">Uncharacterized protein</fullName>
    </submittedName>
</protein>
<gene>
    <name evidence="2" type="ORF">DFH07DRAFT_776967</name>
</gene>